<proteinExistence type="predicted"/>
<evidence type="ECO:0000313" key="3">
    <source>
        <dbReference type="Proteomes" id="UP001180020"/>
    </source>
</evidence>
<organism evidence="2 3">
    <name type="scientific">Acorus calamus</name>
    <name type="common">Sweet flag</name>
    <dbReference type="NCBI Taxonomy" id="4465"/>
    <lineage>
        <taxon>Eukaryota</taxon>
        <taxon>Viridiplantae</taxon>
        <taxon>Streptophyta</taxon>
        <taxon>Embryophyta</taxon>
        <taxon>Tracheophyta</taxon>
        <taxon>Spermatophyta</taxon>
        <taxon>Magnoliopsida</taxon>
        <taxon>Liliopsida</taxon>
        <taxon>Acoraceae</taxon>
        <taxon>Acorus</taxon>
    </lineage>
</organism>
<reference evidence="2" key="1">
    <citation type="journal article" date="2023" name="Nat. Commun.">
        <title>Diploid and tetraploid genomes of Acorus and the evolution of monocots.</title>
        <authorList>
            <person name="Ma L."/>
            <person name="Liu K.W."/>
            <person name="Li Z."/>
            <person name="Hsiao Y.Y."/>
            <person name="Qi Y."/>
            <person name="Fu T."/>
            <person name="Tang G.D."/>
            <person name="Zhang D."/>
            <person name="Sun W.H."/>
            <person name="Liu D.K."/>
            <person name="Li Y."/>
            <person name="Chen G.Z."/>
            <person name="Liu X.D."/>
            <person name="Liao X.Y."/>
            <person name="Jiang Y.T."/>
            <person name="Yu X."/>
            <person name="Hao Y."/>
            <person name="Huang J."/>
            <person name="Zhao X.W."/>
            <person name="Ke S."/>
            <person name="Chen Y.Y."/>
            <person name="Wu W.L."/>
            <person name="Hsu J.L."/>
            <person name="Lin Y.F."/>
            <person name="Huang M.D."/>
            <person name="Li C.Y."/>
            <person name="Huang L."/>
            <person name="Wang Z.W."/>
            <person name="Zhao X."/>
            <person name="Zhong W.Y."/>
            <person name="Peng D.H."/>
            <person name="Ahmad S."/>
            <person name="Lan S."/>
            <person name="Zhang J.S."/>
            <person name="Tsai W.C."/>
            <person name="Van de Peer Y."/>
            <person name="Liu Z.J."/>
        </authorList>
    </citation>
    <scope>NUCLEOTIDE SEQUENCE</scope>
    <source>
        <strain evidence="2">CP</strain>
    </source>
</reference>
<accession>A0AAV9EYE4</accession>
<dbReference type="EMBL" id="JAUJYO010000004">
    <property type="protein sequence ID" value="KAK1318211.1"/>
    <property type="molecule type" value="Genomic_DNA"/>
</dbReference>
<evidence type="ECO:0000313" key="2">
    <source>
        <dbReference type="EMBL" id="KAK1318211.1"/>
    </source>
</evidence>
<keyword evidence="3" id="KW-1185">Reference proteome</keyword>
<evidence type="ECO:0000256" key="1">
    <source>
        <dbReference type="SAM" id="MobiDB-lite"/>
    </source>
</evidence>
<feature type="compositionally biased region" description="Acidic residues" evidence="1">
    <location>
        <begin position="12"/>
        <end position="30"/>
    </location>
</feature>
<dbReference type="AlphaFoldDB" id="A0AAV9EYE4"/>
<dbReference type="Proteomes" id="UP001180020">
    <property type="component" value="Unassembled WGS sequence"/>
</dbReference>
<protein>
    <submittedName>
        <fullName evidence="2">Uncharacterized protein</fullName>
    </submittedName>
</protein>
<feature type="region of interest" description="Disordered" evidence="1">
    <location>
        <begin position="1"/>
        <end position="56"/>
    </location>
</feature>
<name>A0AAV9EYE4_ACOCL</name>
<sequence>MLERENSAAAADAEELIDEEVANDEIDIVETSDYSAEEKEEESAELLWSQVESSES</sequence>
<reference evidence="2" key="2">
    <citation type="submission" date="2023-06" db="EMBL/GenBank/DDBJ databases">
        <authorList>
            <person name="Ma L."/>
            <person name="Liu K.-W."/>
            <person name="Li Z."/>
            <person name="Hsiao Y.-Y."/>
            <person name="Qi Y."/>
            <person name="Fu T."/>
            <person name="Tang G."/>
            <person name="Zhang D."/>
            <person name="Sun W.-H."/>
            <person name="Liu D.-K."/>
            <person name="Li Y."/>
            <person name="Chen G.-Z."/>
            <person name="Liu X.-D."/>
            <person name="Liao X.-Y."/>
            <person name="Jiang Y.-T."/>
            <person name="Yu X."/>
            <person name="Hao Y."/>
            <person name="Huang J."/>
            <person name="Zhao X.-W."/>
            <person name="Ke S."/>
            <person name="Chen Y.-Y."/>
            <person name="Wu W.-L."/>
            <person name="Hsu J.-L."/>
            <person name="Lin Y.-F."/>
            <person name="Huang M.-D."/>
            <person name="Li C.-Y."/>
            <person name="Huang L."/>
            <person name="Wang Z.-W."/>
            <person name="Zhao X."/>
            <person name="Zhong W.-Y."/>
            <person name="Peng D.-H."/>
            <person name="Ahmad S."/>
            <person name="Lan S."/>
            <person name="Zhang J.-S."/>
            <person name="Tsai W.-C."/>
            <person name="Van De Peer Y."/>
            <person name="Liu Z.-J."/>
        </authorList>
    </citation>
    <scope>NUCLEOTIDE SEQUENCE</scope>
    <source>
        <strain evidence="2">CP</strain>
        <tissue evidence="2">Leaves</tissue>
    </source>
</reference>
<gene>
    <name evidence="2" type="ORF">QJS10_CPB04g00028</name>
</gene>
<comment type="caution">
    <text evidence="2">The sequence shown here is derived from an EMBL/GenBank/DDBJ whole genome shotgun (WGS) entry which is preliminary data.</text>
</comment>